<dbReference type="InterPro" id="IPR004197">
    <property type="entry name" value="Cellulase_Ig-like"/>
</dbReference>
<proteinExistence type="inferred from homology"/>
<keyword evidence="2" id="KW-0119">Carbohydrate metabolism</keyword>
<sequence>MKRRSFIKSLSLSIACPLIAQDGPSRQERIETLTAPQNPNIALNHLGFLPKSKKPVLFRLPDIAPPAEFLLSDMAEPEPNTPPFKLAGPLKAVDCDFGPCLAGDFSGLERPGMYQITIGDLLSVPFFIRHDLWKRTLPEAFKYYYQQRCGVAVPNVHPVCHLDDGRRRDNGAHIDVTGGWHDAGDLRKWMSTALHSGMAIMRMGRNLGDTWNQNGSGLKPILEEIRWGNRYWLKMQDSNGQIWADCAGGINGDNSDNHWTGNIIGTKDDRYINTKIIGSIQAEFVLVQAMIAQLFKDVDPGYAQKCLAAGLRCRAATTPGTKSTHDITWWLLAALELYRATNLKQWADEAAGLGQNLAALQVQEFAGNQKLIRGFWKESPTNKAPLTNAVYSALPAIALLELAGHLPAHPSAASWRTAVQLHLEEYVVPLCARNAFRIIPYGVYYGSPTKDTYRPLAGELTYRYFLPVRKEFW</sequence>
<dbReference type="AlphaFoldDB" id="A0A1F7FAS4"/>
<dbReference type="SUPFAM" id="SSF81296">
    <property type="entry name" value="E set domains"/>
    <property type="match status" value="1"/>
</dbReference>
<evidence type="ECO:0000256" key="3">
    <source>
        <dbReference type="ARBA" id="ARBA00023326"/>
    </source>
</evidence>
<dbReference type="CDD" id="cd02850">
    <property type="entry name" value="E_set_Cellulase_N"/>
    <property type="match status" value="1"/>
</dbReference>
<gene>
    <name evidence="5" type="ORF">A2519_02120</name>
</gene>
<evidence type="ECO:0000313" key="6">
    <source>
        <dbReference type="Proteomes" id="UP000179243"/>
    </source>
</evidence>
<keyword evidence="3" id="KW-0624">Polysaccharide degradation</keyword>
<protein>
    <recommendedName>
        <fullName evidence="4">Glycoside hydrolase family 9 domain-containing protein</fullName>
    </recommendedName>
</protein>
<dbReference type="Pfam" id="PF00759">
    <property type="entry name" value="Glyco_hydro_9"/>
    <property type="match status" value="1"/>
</dbReference>
<evidence type="ECO:0000256" key="2">
    <source>
        <dbReference type="ARBA" id="ARBA00023277"/>
    </source>
</evidence>
<organism evidence="5 6">
    <name type="scientific">Candidatus Raymondbacteria bacterium RIFOXYD12_FULL_49_13</name>
    <dbReference type="NCBI Taxonomy" id="1817890"/>
    <lineage>
        <taxon>Bacteria</taxon>
        <taxon>Raymondiibacteriota</taxon>
    </lineage>
</organism>
<dbReference type="SUPFAM" id="SSF48208">
    <property type="entry name" value="Six-hairpin glycosidases"/>
    <property type="match status" value="1"/>
</dbReference>
<feature type="domain" description="Glycoside hydrolase family 9" evidence="4">
    <location>
        <begin position="135"/>
        <end position="355"/>
    </location>
</feature>
<dbReference type="EMBL" id="MFYX01000083">
    <property type="protein sequence ID" value="OGK03765.1"/>
    <property type="molecule type" value="Genomic_DNA"/>
</dbReference>
<accession>A0A1F7FAS4</accession>
<dbReference type="Proteomes" id="UP000179243">
    <property type="component" value="Unassembled WGS sequence"/>
</dbReference>
<dbReference type="Gene3D" id="2.60.40.10">
    <property type="entry name" value="Immunoglobulins"/>
    <property type="match status" value="1"/>
</dbReference>
<dbReference type="GO" id="GO:0008810">
    <property type="term" value="F:cellulase activity"/>
    <property type="evidence" value="ECO:0007669"/>
    <property type="project" value="InterPro"/>
</dbReference>
<dbReference type="Gene3D" id="1.50.10.10">
    <property type="match status" value="1"/>
</dbReference>
<evidence type="ECO:0000256" key="1">
    <source>
        <dbReference type="ARBA" id="ARBA00007072"/>
    </source>
</evidence>
<comment type="caution">
    <text evidence="5">The sequence shown here is derived from an EMBL/GenBank/DDBJ whole genome shotgun (WGS) entry which is preliminary data.</text>
</comment>
<dbReference type="InterPro" id="IPR014756">
    <property type="entry name" value="Ig_E-set"/>
</dbReference>
<comment type="similarity">
    <text evidence="1">Belongs to the glycosyl hydrolase 9 (cellulase E) family.</text>
</comment>
<evidence type="ECO:0000313" key="5">
    <source>
        <dbReference type="EMBL" id="OGK03765.1"/>
    </source>
</evidence>
<dbReference type="InterPro" id="IPR001701">
    <property type="entry name" value="Glyco_hydro_9"/>
</dbReference>
<evidence type="ECO:0000259" key="4">
    <source>
        <dbReference type="Pfam" id="PF00759"/>
    </source>
</evidence>
<dbReference type="InterPro" id="IPR013783">
    <property type="entry name" value="Ig-like_fold"/>
</dbReference>
<dbReference type="InterPro" id="IPR008928">
    <property type="entry name" value="6-hairpin_glycosidase_sf"/>
</dbReference>
<name>A0A1F7FAS4_UNCRA</name>
<dbReference type="GO" id="GO:0000272">
    <property type="term" value="P:polysaccharide catabolic process"/>
    <property type="evidence" value="ECO:0007669"/>
    <property type="project" value="UniProtKB-KW"/>
</dbReference>
<dbReference type="InterPro" id="IPR012341">
    <property type="entry name" value="6hp_glycosidase-like_sf"/>
</dbReference>
<reference evidence="5 6" key="1">
    <citation type="journal article" date="2016" name="Nat. Commun.">
        <title>Thousands of microbial genomes shed light on interconnected biogeochemical processes in an aquifer system.</title>
        <authorList>
            <person name="Anantharaman K."/>
            <person name="Brown C.T."/>
            <person name="Hug L.A."/>
            <person name="Sharon I."/>
            <person name="Castelle C.J."/>
            <person name="Probst A.J."/>
            <person name="Thomas B.C."/>
            <person name="Singh A."/>
            <person name="Wilkins M.J."/>
            <person name="Karaoz U."/>
            <person name="Brodie E.L."/>
            <person name="Williams K.H."/>
            <person name="Hubbard S.S."/>
            <person name="Banfield J.F."/>
        </authorList>
    </citation>
    <scope>NUCLEOTIDE SEQUENCE [LARGE SCALE GENOMIC DNA]</scope>
</reference>